<dbReference type="PANTHER" id="PTHR34205:SF2">
    <property type="entry name" value="DUF962 DOMAIN-CONTAINING PROTEIN"/>
    <property type="match status" value="1"/>
</dbReference>
<dbReference type="AlphaFoldDB" id="A0A7S4MAP8"/>
<evidence type="ECO:0000313" key="2">
    <source>
        <dbReference type="EMBL" id="CAE2210879.1"/>
    </source>
</evidence>
<evidence type="ECO:0000256" key="1">
    <source>
        <dbReference type="SAM" id="Phobius"/>
    </source>
</evidence>
<name>A0A7S4MAP8_9EUKA</name>
<organism evidence="2">
    <name type="scientific">Vannella robusta</name>
    <dbReference type="NCBI Taxonomy" id="1487602"/>
    <lineage>
        <taxon>Eukaryota</taxon>
        <taxon>Amoebozoa</taxon>
        <taxon>Discosea</taxon>
        <taxon>Flabellinia</taxon>
        <taxon>Vannellidae</taxon>
        <taxon>Vannella</taxon>
    </lineage>
</organism>
<dbReference type="Pfam" id="PF06127">
    <property type="entry name" value="Mpo1-like"/>
    <property type="match status" value="1"/>
</dbReference>
<protein>
    <recommendedName>
        <fullName evidence="3">DUF962 domain-containing protein</fullName>
    </recommendedName>
</protein>
<accession>A0A7S4MAP8</accession>
<keyword evidence="1" id="KW-0812">Transmembrane</keyword>
<evidence type="ECO:0008006" key="3">
    <source>
        <dbReference type="Google" id="ProtNLM"/>
    </source>
</evidence>
<feature type="transmembrane region" description="Helical" evidence="1">
    <location>
        <begin position="32"/>
        <end position="49"/>
    </location>
</feature>
<dbReference type="InterPro" id="IPR009305">
    <property type="entry name" value="Mpo1-like"/>
</dbReference>
<dbReference type="PANTHER" id="PTHR34205">
    <property type="entry name" value="TRANSMEMBRANE PROTEIN"/>
    <property type="match status" value="1"/>
</dbReference>
<feature type="transmembrane region" description="Helical" evidence="1">
    <location>
        <begin position="55"/>
        <end position="74"/>
    </location>
</feature>
<dbReference type="EMBL" id="HBKP01007145">
    <property type="protein sequence ID" value="CAE2210879.1"/>
    <property type="molecule type" value="Transcribed_RNA"/>
</dbReference>
<keyword evidence="1" id="KW-1133">Transmembrane helix</keyword>
<proteinExistence type="predicted"/>
<reference evidence="2" key="1">
    <citation type="submission" date="2021-01" db="EMBL/GenBank/DDBJ databases">
        <authorList>
            <person name="Corre E."/>
            <person name="Pelletier E."/>
            <person name="Niang G."/>
            <person name="Scheremetjew M."/>
            <person name="Finn R."/>
            <person name="Kale V."/>
            <person name="Holt S."/>
            <person name="Cochrane G."/>
            <person name="Meng A."/>
            <person name="Brown T."/>
            <person name="Cohen L."/>
        </authorList>
    </citation>
    <scope>NUCLEOTIDE SEQUENCE</scope>
    <source>
        <strain evidence="2">DIVA3 518/3/11/1/6</strain>
    </source>
</reference>
<gene>
    <name evidence="2" type="ORF">VSP0166_LOCUS5160</name>
</gene>
<keyword evidence="1" id="KW-0472">Membrane</keyword>
<sequence length="106" mass="12473">MSQAVTRTDYKTFKDFYPYYLEEHSNQTNRRLHVIGTLSATLSLILILFTMQLRLLWVPLLIGYGFAWVGHFFFEKNKPATFKYPLFSLRGDWKMLAQVLTGKIAF</sequence>